<evidence type="ECO:0000313" key="11">
    <source>
        <dbReference type="Proteomes" id="UP000528555"/>
    </source>
</evidence>
<feature type="transmembrane region" description="Helical" evidence="7">
    <location>
        <begin position="183"/>
        <end position="201"/>
    </location>
</feature>
<keyword evidence="10" id="KW-0808">Transferase</keyword>
<protein>
    <submittedName>
        <fullName evidence="10">Acyltransferase family protein</fullName>
    </submittedName>
</protein>
<evidence type="ECO:0000313" key="12">
    <source>
        <dbReference type="Proteomes" id="UP000701680"/>
    </source>
</evidence>
<evidence type="ECO:0000313" key="9">
    <source>
        <dbReference type="EMBL" id="NSK15415.1"/>
    </source>
</evidence>
<dbReference type="InterPro" id="IPR002656">
    <property type="entry name" value="Acyl_transf_3_dom"/>
</dbReference>
<gene>
    <name evidence="10" type="ORF">G5A66_11175</name>
    <name evidence="9" type="ORF">G5A75_11225</name>
</gene>
<dbReference type="EMBL" id="JAAIUO010000009">
    <property type="protein sequence ID" value="NSK15415.1"/>
    <property type="molecule type" value="Genomic_DNA"/>
</dbReference>
<dbReference type="RefSeq" id="WP_173815069.1">
    <property type="nucleotide sequence ID" value="NZ_JAAITX010000009.1"/>
</dbReference>
<dbReference type="AlphaFoldDB" id="A0A850HNN3"/>
<evidence type="ECO:0000259" key="8">
    <source>
        <dbReference type="Pfam" id="PF01757"/>
    </source>
</evidence>
<comment type="caution">
    <text evidence="10">The sequence shown here is derived from an EMBL/GenBank/DDBJ whole genome shotgun (WGS) entry which is preliminary data.</text>
</comment>
<feature type="transmembrane region" description="Helical" evidence="7">
    <location>
        <begin position="246"/>
        <end position="266"/>
    </location>
</feature>
<proteinExistence type="inferred from homology"/>
<feature type="transmembrane region" description="Helical" evidence="7">
    <location>
        <begin position="86"/>
        <end position="103"/>
    </location>
</feature>
<evidence type="ECO:0000256" key="6">
    <source>
        <dbReference type="ARBA" id="ARBA00023136"/>
    </source>
</evidence>
<dbReference type="EMBL" id="JAAITX010000009">
    <property type="protein sequence ID" value="NVH59182.1"/>
    <property type="molecule type" value="Genomic_DNA"/>
</dbReference>
<reference evidence="10" key="2">
    <citation type="submission" date="2020-02" db="EMBL/GenBank/DDBJ databases">
        <authorList>
            <person name="Littmann E."/>
            <person name="Sorbara M."/>
        </authorList>
    </citation>
    <scope>NUCLEOTIDE SEQUENCE</scope>
    <source>
        <strain evidence="10">MSK.17.11</strain>
        <strain evidence="9">MSK.17.38</strain>
    </source>
</reference>
<reference evidence="11 12" key="1">
    <citation type="journal article" date="2020" name="Cell Host Microbe">
        <title>Functional and Genomic Variation between Human-Derived Isolates of Lachnospiraceae Reveals Inter- and Intra-Species Diversity.</title>
        <authorList>
            <person name="Sorbara M.T."/>
            <person name="Littmann E.R."/>
            <person name="Fontana E."/>
            <person name="Moody T.U."/>
            <person name="Kohout C.E."/>
            <person name="Gjonbalaj M."/>
            <person name="Eaton V."/>
            <person name="Seok R."/>
            <person name="Leiner I.M."/>
            <person name="Pamer E.G."/>
        </authorList>
    </citation>
    <scope>NUCLEOTIDE SEQUENCE [LARGE SCALE GENOMIC DNA]</scope>
    <source>
        <strain evidence="10 11">MSK.17.11</strain>
        <strain evidence="9 12">MSK.17.38</strain>
    </source>
</reference>
<evidence type="ECO:0000256" key="5">
    <source>
        <dbReference type="ARBA" id="ARBA00022989"/>
    </source>
</evidence>
<organism evidence="10 11">
    <name type="scientific">Dorea phocaeensis</name>
    <dbReference type="NCBI Taxonomy" id="2040291"/>
    <lineage>
        <taxon>Bacteria</taxon>
        <taxon>Bacillati</taxon>
        <taxon>Bacillota</taxon>
        <taxon>Clostridia</taxon>
        <taxon>Lachnospirales</taxon>
        <taxon>Lachnospiraceae</taxon>
        <taxon>Dorea</taxon>
    </lineage>
</organism>
<sequence length="349" mass="40158">MKSDHRIIGYDLMRTIAIFMVVAIHSNVVYLGRNQGSIGWFIVMELTAICLVSVPLFFMISGALLLDSDRIIGIRELFTRRLPKQFIPFIFWSLIYTILRIAMGKIPLSIESFAKLLYEPAYYQFWFMYTLLAIYLLLPVLQTMVSYLNQKQIEYMLILWFVFSIVVPSVSHFIDGFMISEHIDLILCEGYIGYFLLGYYLKKYKRKCKINMAVILTVVGILLTGIAAYVEWVYSINHKMKYVGYVYQSYLLPGVVVSVIGIFLIFQRLEIGHKSISKKMVIKLSELSMGVFYIHMLILIVMEHLGVSGEKSILILGVKTVLIYVLSLIGTYIINLIPVLRSALLGRRT</sequence>
<comment type="subcellular location">
    <subcellularLocation>
        <location evidence="1">Cell membrane</location>
        <topology evidence="1">Multi-pass membrane protein</topology>
    </subcellularLocation>
</comment>
<dbReference type="GO" id="GO:0009246">
    <property type="term" value="P:enterobacterial common antigen biosynthetic process"/>
    <property type="evidence" value="ECO:0007669"/>
    <property type="project" value="TreeGrafter"/>
</dbReference>
<dbReference type="GO" id="GO:0005886">
    <property type="term" value="C:plasma membrane"/>
    <property type="evidence" value="ECO:0007669"/>
    <property type="project" value="UniProtKB-SubCell"/>
</dbReference>
<keyword evidence="4 7" id="KW-0812">Transmembrane</keyword>
<evidence type="ECO:0000256" key="1">
    <source>
        <dbReference type="ARBA" id="ARBA00004651"/>
    </source>
</evidence>
<comment type="similarity">
    <text evidence="2">Belongs to the acyltransferase 3 family.</text>
</comment>
<dbReference type="Proteomes" id="UP000701680">
    <property type="component" value="Unassembled WGS sequence"/>
</dbReference>
<feature type="transmembrane region" description="Helical" evidence="7">
    <location>
        <begin position="153"/>
        <end position="171"/>
    </location>
</feature>
<name>A0A850HNN3_9FIRM</name>
<feature type="transmembrane region" description="Helical" evidence="7">
    <location>
        <begin position="12"/>
        <end position="32"/>
    </location>
</feature>
<keyword evidence="10" id="KW-0012">Acyltransferase</keyword>
<feature type="domain" description="Acyltransferase 3" evidence="8">
    <location>
        <begin position="8"/>
        <end position="334"/>
    </location>
</feature>
<keyword evidence="5 7" id="KW-1133">Transmembrane helix</keyword>
<dbReference type="PANTHER" id="PTHR40074:SF2">
    <property type="entry name" value="O-ACETYLTRANSFERASE WECH"/>
    <property type="match status" value="1"/>
</dbReference>
<feature type="transmembrane region" description="Helical" evidence="7">
    <location>
        <begin position="313"/>
        <end position="340"/>
    </location>
</feature>
<feature type="transmembrane region" description="Helical" evidence="7">
    <location>
        <begin position="38"/>
        <end position="66"/>
    </location>
</feature>
<keyword evidence="3" id="KW-1003">Cell membrane</keyword>
<evidence type="ECO:0000313" key="10">
    <source>
        <dbReference type="EMBL" id="NVH59182.1"/>
    </source>
</evidence>
<accession>A0A850HNN3</accession>
<dbReference type="Pfam" id="PF01757">
    <property type="entry name" value="Acyl_transf_3"/>
    <property type="match status" value="1"/>
</dbReference>
<evidence type="ECO:0000256" key="3">
    <source>
        <dbReference type="ARBA" id="ARBA00022475"/>
    </source>
</evidence>
<evidence type="ECO:0000256" key="4">
    <source>
        <dbReference type="ARBA" id="ARBA00022692"/>
    </source>
</evidence>
<evidence type="ECO:0000256" key="7">
    <source>
        <dbReference type="SAM" id="Phobius"/>
    </source>
</evidence>
<feature type="transmembrane region" description="Helical" evidence="7">
    <location>
        <begin position="123"/>
        <end position="141"/>
    </location>
</feature>
<keyword evidence="6 7" id="KW-0472">Membrane</keyword>
<keyword evidence="11" id="KW-1185">Reference proteome</keyword>
<feature type="transmembrane region" description="Helical" evidence="7">
    <location>
        <begin position="213"/>
        <end position="234"/>
    </location>
</feature>
<dbReference type="GO" id="GO:0016413">
    <property type="term" value="F:O-acetyltransferase activity"/>
    <property type="evidence" value="ECO:0007669"/>
    <property type="project" value="TreeGrafter"/>
</dbReference>
<evidence type="ECO:0000256" key="2">
    <source>
        <dbReference type="ARBA" id="ARBA00007400"/>
    </source>
</evidence>
<dbReference type="Proteomes" id="UP000528555">
    <property type="component" value="Unassembled WGS sequence"/>
</dbReference>
<dbReference type="PANTHER" id="PTHR40074">
    <property type="entry name" value="O-ACETYLTRANSFERASE WECH"/>
    <property type="match status" value="1"/>
</dbReference>
<feature type="transmembrane region" description="Helical" evidence="7">
    <location>
        <begin position="287"/>
        <end position="307"/>
    </location>
</feature>